<dbReference type="GO" id="GO:0004386">
    <property type="term" value="F:helicase activity"/>
    <property type="evidence" value="ECO:0007669"/>
    <property type="project" value="UniProtKB-KW"/>
</dbReference>
<evidence type="ECO:0000259" key="2">
    <source>
        <dbReference type="Pfam" id="PF18458"/>
    </source>
</evidence>
<keyword evidence="3" id="KW-0067">ATP-binding</keyword>
<dbReference type="PATRIC" id="fig|1227456.3.peg.1929"/>
<dbReference type="Pfam" id="PF18458">
    <property type="entry name" value="XPB_DRD"/>
    <property type="match status" value="1"/>
</dbReference>
<evidence type="ECO:0000256" key="1">
    <source>
        <dbReference type="SAM" id="MobiDB-lite"/>
    </source>
</evidence>
<keyword evidence="3" id="KW-0547">Nucleotide-binding</keyword>
<dbReference type="Proteomes" id="UP000011625">
    <property type="component" value="Unassembled WGS sequence"/>
</dbReference>
<organism evidence="3 4">
    <name type="scientific">Halococcus salifodinae DSM 8989</name>
    <dbReference type="NCBI Taxonomy" id="1227456"/>
    <lineage>
        <taxon>Archaea</taxon>
        <taxon>Methanobacteriati</taxon>
        <taxon>Methanobacteriota</taxon>
        <taxon>Stenosarchaea group</taxon>
        <taxon>Halobacteria</taxon>
        <taxon>Halobacteriales</taxon>
        <taxon>Halococcaceae</taxon>
        <taxon>Halococcus</taxon>
    </lineage>
</organism>
<keyword evidence="3" id="KW-0378">Hydrolase</keyword>
<dbReference type="AlphaFoldDB" id="M0N569"/>
<feature type="compositionally biased region" description="Polar residues" evidence="1">
    <location>
        <begin position="55"/>
        <end position="70"/>
    </location>
</feature>
<keyword evidence="4" id="KW-1185">Reference proteome</keyword>
<proteinExistence type="predicted"/>
<feature type="region of interest" description="Disordered" evidence="1">
    <location>
        <begin position="49"/>
        <end position="77"/>
    </location>
</feature>
<sequence length="77" mass="8722">MRVEFDGGTLLLREASEDVPYAEWDDRVEEYRAPAYRYRNVLEWADAWNDEDSPSAGQESAHQGTIQSATIAVEDTA</sequence>
<gene>
    <name evidence="3" type="ORF">C450_09558</name>
</gene>
<feature type="domain" description="DNA 3'-5' translocase XPB damage recognition" evidence="2">
    <location>
        <begin position="4"/>
        <end position="46"/>
    </location>
</feature>
<keyword evidence="3" id="KW-0347">Helicase</keyword>
<dbReference type="STRING" id="1227456.C450_09558"/>
<dbReference type="EMBL" id="AOME01000052">
    <property type="protein sequence ID" value="EMA53052.1"/>
    <property type="molecule type" value="Genomic_DNA"/>
</dbReference>
<dbReference type="InterPro" id="IPR040699">
    <property type="entry name" value="XPB_DRD"/>
</dbReference>
<accession>M0N569</accession>
<dbReference type="Gene3D" id="3.40.1170.30">
    <property type="match status" value="1"/>
</dbReference>
<reference evidence="3 4" key="1">
    <citation type="journal article" date="2014" name="PLoS Genet.">
        <title>Phylogenetically driven sequencing of extremely halophilic archaea reveals strategies for static and dynamic osmo-response.</title>
        <authorList>
            <person name="Becker E.A."/>
            <person name="Seitzer P.M."/>
            <person name="Tritt A."/>
            <person name="Larsen D."/>
            <person name="Krusor M."/>
            <person name="Yao A.I."/>
            <person name="Wu D."/>
            <person name="Madern D."/>
            <person name="Eisen J.A."/>
            <person name="Darling A.E."/>
            <person name="Facciotti M.T."/>
        </authorList>
    </citation>
    <scope>NUCLEOTIDE SEQUENCE [LARGE SCALE GENOMIC DNA]</scope>
    <source>
        <strain evidence="3 4">DSM 8989</strain>
    </source>
</reference>
<protein>
    <submittedName>
        <fullName evidence="3">DNA repair helicase Rad25</fullName>
    </submittedName>
</protein>
<name>M0N569_9EURY</name>
<evidence type="ECO:0000313" key="4">
    <source>
        <dbReference type="Proteomes" id="UP000011625"/>
    </source>
</evidence>
<comment type="caution">
    <text evidence="3">The sequence shown here is derived from an EMBL/GenBank/DDBJ whole genome shotgun (WGS) entry which is preliminary data.</text>
</comment>
<evidence type="ECO:0000313" key="3">
    <source>
        <dbReference type="EMBL" id="EMA53052.1"/>
    </source>
</evidence>